<protein>
    <submittedName>
        <fullName evidence="1">Uncharacterized protein</fullName>
    </submittedName>
</protein>
<reference evidence="1 2" key="1">
    <citation type="submission" date="2015-01" db="EMBL/GenBank/DDBJ databases">
        <title>Evolution of Trichinella species and genotypes.</title>
        <authorList>
            <person name="Korhonen P.K."/>
            <person name="Edoardo P."/>
            <person name="Giuseppe L.R."/>
            <person name="Gasser R.B."/>
        </authorList>
    </citation>
    <scope>NUCLEOTIDE SEQUENCE [LARGE SCALE GENOMIC DNA]</scope>
    <source>
        <strain evidence="1">ISS470</strain>
    </source>
</reference>
<organism evidence="1 2">
    <name type="scientific">Trichinella pseudospiralis</name>
    <name type="common">Parasitic roundworm</name>
    <dbReference type="NCBI Taxonomy" id="6337"/>
    <lineage>
        <taxon>Eukaryota</taxon>
        <taxon>Metazoa</taxon>
        <taxon>Ecdysozoa</taxon>
        <taxon>Nematoda</taxon>
        <taxon>Enoplea</taxon>
        <taxon>Dorylaimia</taxon>
        <taxon>Trichinellida</taxon>
        <taxon>Trichinellidae</taxon>
        <taxon>Trichinella</taxon>
    </lineage>
</organism>
<dbReference type="AlphaFoldDB" id="A0A0V1DSN7"/>
<sequence>MDIEPSIIAEKITLRSLYAHCKSLYAIQKSLYAHCTLLKIDCNEILMTLMLALSFYEKICLRYTACYQCYCRSKFIWETFARHYNLICIDIKRCIIPVKITAPSVYVD</sequence>
<accession>A0A0V1DSN7</accession>
<evidence type="ECO:0000313" key="1">
    <source>
        <dbReference type="EMBL" id="KRY64468.1"/>
    </source>
</evidence>
<dbReference type="EMBL" id="JYDT01001514">
    <property type="protein sequence ID" value="KRY64468.1"/>
    <property type="molecule type" value="Genomic_DNA"/>
</dbReference>
<gene>
    <name evidence="1" type="ORF">T4D_12342</name>
</gene>
<evidence type="ECO:0000313" key="2">
    <source>
        <dbReference type="Proteomes" id="UP000054995"/>
    </source>
</evidence>
<proteinExistence type="predicted"/>
<comment type="caution">
    <text evidence="1">The sequence shown here is derived from an EMBL/GenBank/DDBJ whole genome shotgun (WGS) entry which is preliminary data.</text>
</comment>
<keyword evidence="2" id="KW-1185">Reference proteome</keyword>
<name>A0A0V1DSN7_TRIPS</name>
<dbReference type="Proteomes" id="UP000054995">
    <property type="component" value="Unassembled WGS sequence"/>
</dbReference>